<proteinExistence type="predicted"/>
<dbReference type="EMBL" id="CABPSE010000003">
    <property type="protein sequence ID" value="VVD82080.1"/>
    <property type="molecule type" value="Genomic_DNA"/>
</dbReference>
<sequence>MRHLARWLGFHYQEDLAPFALVAGTAAAQVTGYLFAHELRTAIAWAALLLLPQIAVSTAVHNQSHVGMFSSGWRNRVLELVMWLETGMYAAKFRLHHSRGHHLHYTEPERDPSRWIDAGGRRMSRLAYIAHYVFTYNYHVLRIGRTCRRLRQRCLWQVAASYVVLIGLLLHDPRNALIFFVAPIVLVWLNFIHMTYDDHIDLYSRDPFKASHTKANTWLNLVFFNNGYHLAHHVRPGLHWSRLPAFHRQIEHQIDVPASQSGLNRWFR</sequence>
<feature type="transmembrane region" description="Helical" evidence="1">
    <location>
        <begin position="154"/>
        <end position="171"/>
    </location>
</feature>
<keyword evidence="4" id="KW-1185">Reference proteome</keyword>
<feature type="transmembrane region" description="Helical" evidence="1">
    <location>
        <begin position="177"/>
        <end position="196"/>
    </location>
</feature>
<dbReference type="Pfam" id="PF00487">
    <property type="entry name" value="FA_desaturase"/>
    <property type="match status" value="1"/>
</dbReference>
<keyword evidence="1" id="KW-0472">Membrane</keyword>
<dbReference type="AlphaFoldDB" id="A0A5E4T1W2"/>
<dbReference type="GO" id="GO:0006629">
    <property type="term" value="P:lipid metabolic process"/>
    <property type="evidence" value="ECO:0007669"/>
    <property type="project" value="InterPro"/>
</dbReference>
<organism evidence="3 4">
    <name type="scientific">Pandoraea communis</name>
    <dbReference type="NCBI Taxonomy" id="2508297"/>
    <lineage>
        <taxon>Bacteria</taxon>
        <taxon>Pseudomonadati</taxon>
        <taxon>Pseudomonadota</taxon>
        <taxon>Betaproteobacteria</taxon>
        <taxon>Burkholderiales</taxon>
        <taxon>Burkholderiaceae</taxon>
        <taxon>Pandoraea</taxon>
    </lineage>
</organism>
<keyword evidence="1" id="KW-1133">Transmembrane helix</keyword>
<reference evidence="3 4" key="1">
    <citation type="submission" date="2019-08" db="EMBL/GenBank/DDBJ databases">
        <authorList>
            <person name="Peeters C."/>
        </authorList>
    </citation>
    <scope>NUCLEOTIDE SEQUENCE [LARGE SCALE GENOMIC DNA]</scope>
    <source>
        <strain evidence="3 4">LMG 31111</strain>
    </source>
</reference>
<accession>A0A5E4T1W2</accession>
<keyword evidence="1" id="KW-0812">Transmembrane</keyword>
<dbReference type="InterPro" id="IPR005804">
    <property type="entry name" value="FA_desaturase_dom"/>
</dbReference>
<feature type="domain" description="Fatty acid desaturase" evidence="2">
    <location>
        <begin position="44"/>
        <end position="254"/>
    </location>
</feature>
<protein>
    <submittedName>
        <fullName evidence="3">Fatty acid desaturase family protein</fullName>
    </submittedName>
</protein>
<name>A0A5E4T1W2_9BURK</name>
<evidence type="ECO:0000259" key="2">
    <source>
        <dbReference type="Pfam" id="PF00487"/>
    </source>
</evidence>
<gene>
    <name evidence="3" type="ORF">PCO31111_01166</name>
</gene>
<dbReference type="Proteomes" id="UP000383971">
    <property type="component" value="Unassembled WGS sequence"/>
</dbReference>
<dbReference type="RefSeq" id="WP_150584098.1">
    <property type="nucleotide sequence ID" value="NZ_CABPSE010000003.1"/>
</dbReference>
<evidence type="ECO:0000313" key="4">
    <source>
        <dbReference type="Proteomes" id="UP000383971"/>
    </source>
</evidence>
<evidence type="ECO:0000256" key="1">
    <source>
        <dbReference type="SAM" id="Phobius"/>
    </source>
</evidence>
<feature type="transmembrane region" description="Helical" evidence="1">
    <location>
        <begin position="16"/>
        <end position="36"/>
    </location>
</feature>
<evidence type="ECO:0000313" key="3">
    <source>
        <dbReference type="EMBL" id="VVD82080.1"/>
    </source>
</evidence>